<reference evidence="6" key="2">
    <citation type="journal article" date="2019" name="Int. J. Syst. Evol. Microbiol.">
        <title>The Global Catalogue of Microorganisms (GCM) 10K type strain sequencing project: providing services to taxonomists for standard genome sequencing and annotation.</title>
        <authorList>
            <consortium name="The Broad Institute Genomics Platform"/>
            <consortium name="The Broad Institute Genome Sequencing Center for Infectious Disease"/>
            <person name="Wu L."/>
            <person name="Ma J."/>
        </authorList>
    </citation>
    <scope>NUCLEOTIDE SEQUENCE [LARGE SCALE GENOMIC DNA]</scope>
    <source>
        <strain evidence="6">CGMCC 1.16031</strain>
    </source>
</reference>
<organism evidence="5 6">
    <name type="scientific">Pseudobowmanella zhangzhouensis</name>
    <dbReference type="NCBI Taxonomy" id="1537679"/>
    <lineage>
        <taxon>Bacteria</taxon>
        <taxon>Pseudomonadati</taxon>
        <taxon>Pseudomonadota</taxon>
        <taxon>Gammaproteobacteria</taxon>
        <taxon>Alteromonadales</taxon>
        <taxon>Alteromonadaceae</taxon>
    </lineage>
</organism>
<dbReference type="InterPro" id="IPR001647">
    <property type="entry name" value="HTH_TetR"/>
</dbReference>
<keyword evidence="1 2" id="KW-0238">DNA-binding</keyword>
<proteinExistence type="predicted"/>
<reference evidence="5" key="1">
    <citation type="journal article" date="2014" name="Int. J. Syst. Evol. Microbiol.">
        <title>Complete genome of a new Firmicutes species belonging to the dominant human colonic microbiota ('Ruminococcus bicirculans') reveals two chromosomes and a selective capacity to utilize plant glucans.</title>
        <authorList>
            <consortium name="NISC Comparative Sequencing Program"/>
            <person name="Wegmann U."/>
            <person name="Louis P."/>
            <person name="Goesmann A."/>
            <person name="Henrissat B."/>
            <person name="Duncan S.H."/>
            <person name="Flint H.J."/>
        </authorList>
    </citation>
    <scope>NUCLEOTIDE SEQUENCE</scope>
    <source>
        <strain evidence="5">KCTC 42143</strain>
    </source>
</reference>
<evidence type="ECO:0000313" key="6">
    <source>
        <dbReference type="Proteomes" id="UP001596364"/>
    </source>
</evidence>
<feature type="domain" description="HTH tetR-type" evidence="3">
    <location>
        <begin position="13"/>
        <end position="73"/>
    </location>
</feature>
<dbReference type="PRINTS" id="PR00455">
    <property type="entry name" value="HTHTETR"/>
</dbReference>
<evidence type="ECO:0000259" key="3">
    <source>
        <dbReference type="PROSITE" id="PS50977"/>
    </source>
</evidence>
<name>A0ABW1XNW2_9ALTE</name>
<dbReference type="PANTHER" id="PTHR43479">
    <property type="entry name" value="ACREF/ENVCD OPERON REPRESSOR-RELATED"/>
    <property type="match status" value="1"/>
</dbReference>
<dbReference type="PROSITE" id="PS50977">
    <property type="entry name" value="HTH_TETR_2"/>
    <property type="match status" value="1"/>
</dbReference>
<evidence type="ECO:0000313" key="5">
    <source>
        <dbReference type="EMBL" id="MFC6441729.1"/>
    </source>
</evidence>
<evidence type="ECO:0000256" key="1">
    <source>
        <dbReference type="ARBA" id="ARBA00023125"/>
    </source>
</evidence>
<accession>A0ABW1XNW2</accession>
<dbReference type="EMBL" id="JBHSUS010000001">
    <property type="protein sequence ID" value="MFC6441729.1"/>
    <property type="molecule type" value="Genomic_DNA"/>
</dbReference>
<keyword evidence="6" id="KW-1185">Reference proteome</keyword>
<feature type="DNA-binding region" description="H-T-H motif" evidence="2">
    <location>
        <begin position="36"/>
        <end position="55"/>
    </location>
</feature>
<dbReference type="Pfam" id="PF00440">
    <property type="entry name" value="TetR_N"/>
    <property type="match status" value="1"/>
</dbReference>
<evidence type="ECO:0000256" key="2">
    <source>
        <dbReference type="PROSITE-ProRule" id="PRU00335"/>
    </source>
</evidence>
<dbReference type="InterPro" id="IPR009057">
    <property type="entry name" value="Homeodomain-like_sf"/>
</dbReference>
<dbReference type="PANTHER" id="PTHR43479:SF11">
    <property type="entry name" value="ACREF_ENVCD OPERON REPRESSOR-RELATED"/>
    <property type="match status" value="1"/>
</dbReference>
<dbReference type="EMBL" id="JBHSUS010000001">
    <property type="protein sequence ID" value="MFC6438562.1"/>
    <property type="molecule type" value="Genomic_DNA"/>
</dbReference>
<comment type="caution">
    <text evidence="5">The sequence shown here is derived from an EMBL/GenBank/DDBJ whole genome shotgun (WGS) entry which is preliminary data.</text>
</comment>
<dbReference type="InterPro" id="IPR050624">
    <property type="entry name" value="HTH-type_Tx_Regulator"/>
</dbReference>
<sequence length="226" mass="25710">MPFKRARHDDEKHARRLSILNAAQTLFDIEAGQLPTVSQISKQANIAKGTLYLYFRSKEEVFLGLLEKIYMEWFATLELALSLPDSNRNNIIEHICSFVELRPEFLQLTAISRSMIEPNTCDEVLTAHKTRLHKALLKSAYALAGVIPELSEREAANLMVRSYAMLQGLWLMCYPATNSVQILEKHNLFTLRPDFGEQARKALSALWREPLPGTKPSALKNTLFAH</sequence>
<dbReference type="Pfam" id="PF17929">
    <property type="entry name" value="TetR_C_34"/>
    <property type="match status" value="1"/>
</dbReference>
<reference evidence="5" key="3">
    <citation type="submission" date="2024-09" db="EMBL/GenBank/DDBJ databases">
        <authorList>
            <person name="Sun Q."/>
            <person name="Mori K."/>
        </authorList>
    </citation>
    <scope>NUCLEOTIDE SEQUENCE</scope>
    <source>
        <strain evidence="5">KCTC 42143</strain>
    </source>
</reference>
<gene>
    <name evidence="4" type="ORF">ACFP85_00095</name>
    <name evidence="5" type="ORF">ACFP85_16395</name>
</gene>
<dbReference type="RefSeq" id="WP_131259556.1">
    <property type="nucleotide sequence ID" value="NZ_JBHSUS010000001.1"/>
</dbReference>
<dbReference type="SUPFAM" id="SSF46689">
    <property type="entry name" value="Homeodomain-like"/>
    <property type="match status" value="1"/>
</dbReference>
<dbReference type="Gene3D" id="1.10.357.10">
    <property type="entry name" value="Tetracycline Repressor, domain 2"/>
    <property type="match status" value="1"/>
</dbReference>
<protein>
    <submittedName>
        <fullName evidence="5">TetR family transcriptional regulator</fullName>
    </submittedName>
</protein>
<dbReference type="Proteomes" id="UP001596364">
    <property type="component" value="Unassembled WGS sequence"/>
</dbReference>
<evidence type="ECO:0000313" key="4">
    <source>
        <dbReference type="EMBL" id="MFC6438562.1"/>
    </source>
</evidence>
<dbReference type="InterPro" id="IPR041483">
    <property type="entry name" value="TetR_C_34"/>
</dbReference>